<dbReference type="Proteomes" id="UP001642540">
    <property type="component" value="Unassembled WGS sequence"/>
</dbReference>
<dbReference type="EMBL" id="CAXLJM020000160">
    <property type="protein sequence ID" value="CAL8144186.1"/>
    <property type="molecule type" value="Genomic_DNA"/>
</dbReference>
<keyword evidence="1" id="KW-1133">Transmembrane helix</keyword>
<keyword evidence="1" id="KW-0472">Membrane</keyword>
<feature type="transmembrane region" description="Helical" evidence="1">
    <location>
        <begin position="331"/>
        <end position="351"/>
    </location>
</feature>
<keyword evidence="2" id="KW-0732">Signal</keyword>
<evidence type="ECO:0000313" key="4">
    <source>
        <dbReference type="Proteomes" id="UP001642540"/>
    </source>
</evidence>
<proteinExistence type="predicted"/>
<organism evidence="3 4">
    <name type="scientific">Orchesella dallaii</name>
    <dbReference type="NCBI Taxonomy" id="48710"/>
    <lineage>
        <taxon>Eukaryota</taxon>
        <taxon>Metazoa</taxon>
        <taxon>Ecdysozoa</taxon>
        <taxon>Arthropoda</taxon>
        <taxon>Hexapoda</taxon>
        <taxon>Collembola</taxon>
        <taxon>Entomobryomorpha</taxon>
        <taxon>Entomobryoidea</taxon>
        <taxon>Orchesellidae</taxon>
        <taxon>Orchesellinae</taxon>
        <taxon>Orchesella</taxon>
    </lineage>
</organism>
<keyword evidence="4" id="KW-1185">Reference proteome</keyword>
<evidence type="ECO:0000256" key="2">
    <source>
        <dbReference type="SAM" id="SignalP"/>
    </source>
</evidence>
<accession>A0ABP1S6X4</accession>
<protein>
    <submittedName>
        <fullName evidence="3">Uncharacterized protein</fullName>
    </submittedName>
</protein>
<feature type="chain" id="PRO_5046925297" evidence="2">
    <location>
        <begin position="22"/>
        <end position="751"/>
    </location>
</feature>
<evidence type="ECO:0000256" key="1">
    <source>
        <dbReference type="SAM" id="Phobius"/>
    </source>
</evidence>
<keyword evidence="1" id="KW-0812">Transmembrane</keyword>
<name>A0ABP1S6X4_9HEXA</name>
<evidence type="ECO:0000313" key="3">
    <source>
        <dbReference type="EMBL" id="CAL8144186.1"/>
    </source>
</evidence>
<sequence>MARFIILIITIFILNTPVLICSQSDMCNQCFTAVLDVLHEVNQEQLIGQALVSENWFEIMEQQCAKSDHFRDLLARLGISIPWLIHGTTQNPINSSLYADKTKGFPIAYKYTSPRFVHLKHNSASQRSKLHDQTLTWKLQYLSFKYGRLGFKSHKSKLGSGLAPFNKFIQQDYVIYTLTQLEIYDPRVLFNIHIYRHSIMVGCPFSSVERNGNSSHSSPLDTIQDVNNITCAYSHKNDKKFLSSANRCKMVFRLDKYTLPSLKRRWCKKVLLENPEGFKLSCNRSEEDISGLMKRKLNPMPSNKGYLYSSLVFIAKKAADNVTSVWGPFTVASWIGILAAYTVTAIVFGVIKIVTMNNLDNSWYDCIINQLLSLMNEERAIRQKELATVSKTVDENENVMENNTDKLNRLYVSGVYTKMRRISVKSLTVPEGSCSVDSRRPSETSFVFRESHSQNGKMSKAILYGTIRIVSFILLALYEGKLYNTITFPKSKLVASFDELISNDKYFIKVSSEAAKFENITDKIHGNLTAVTTMSNQSSRVVESVNIMDCVNWVESGPDPNHACVGYEFELRNLHKAQKSEKILVRSKQKLLRFGSASSRFVSRRRGFTLFPGGFQISKWILESGILQLWSLVENAFMESLINPNWSDPFKVFTIRDYLGLFVVYSLLLILASIMFLLEHSISFGKRLLRKTKVKAMWKALKRHSRRLRQKVSYARCKSICLNAKFRATMKFSKLNGKKYCRSFSSLNRQV</sequence>
<comment type="caution">
    <text evidence="3">The sequence shown here is derived from an EMBL/GenBank/DDBJ whole genome shotgun (WGS) entry which is preliminary data.</text>
</comment>
<feature type="signal peptide" evidence="2">
    <location>
        <begin position="1"/>
        <end position="21"/>
    </location>
</feature>
<feature type="transmembrane region" description="Helical" evidence="1">
    <location>
        <begin position="658"/>
        <end position="678"/>
    </location>
</feature>
<gene>
    <name evidence="3" type="ORF">ODALV1_LOCUS30116</name>
</gene>
<reference evidence="3 4" key="1">
    <citation type="submission" date="2024-08" db="EMBL/GenBank/DDBJ databases">
        <authorList>
            <person name="Cucini C."/>
            <person name="Frati F."/>
        </authorList>
    </citation>
    <scope>NUCLEOTIDE SEQUENCE [LARGE SCALE GENOMIC DNA]</scope>
</reference>